<dbReference type="InterPro" id="IPR011989">
    <property type="entry name" value="ARM-like"/>
</dbReference>
<dbReference type="GO" id="GO:0061630">
    <property type="term" value="F:ubiquitin protein ligase activity"/>
    <property type="evidence" value="ECO:0007669"/>
    <property type="project" value="UniProtKB-EC"/>
</dbReference>
<dbReference type="SUPFAM" id="SSF48371">
    <property type="entry name" value="ARM repeat"/>
    <property type="match status" value="1"/>
</dbReference>
<dbReference type="PANTHER" id="PTHR45670:SF1">
    <property type="entry name" value="E3 UBIQUITIN-PROTEIN LIGASE HECTD1"/>
    <property type="match status" value="1"/>
</dbReference>
<comment type="catalytic activity">
    <reaction evidence="1">
        <text>S-ubiquitinyl-[E2 ubiquitin-conjugating enzyme]-L-cysteine + [acceptor protein]-L-lysine = [E2 ubiquitin-conjugating enzyme]-L-cysteine + N(6)-ubiquitinyl-[acceptor protein]-L-lysine.</text>
        <dbReference type="EC" id="2.3.2.26"/>
    </reaction>
</comment>
<dbReference type="InterPro" id="IPR016024">
    <property type="entry name" value="ARM-type_fold"/>
</dbReference>
<dbReference type="AlphaFoldDB" id="A0AAD8RKK0"/>
<evidence type="ECO:0000259" key="4">
    <source>
        <dbReference type="Pfam" id="PF25579"/>
    </source>
</evidence>
<protein>
    <recommendedName>
        <fullName evidence="2">HECT-type E3 ubiquitin transferase</fullName>
        <ecNumber evidence="2">2.3.2.26</ecNumber>
    </recommendedName>
</protein>
<evidence type="ECO:0000256" key="2">
    <source>
        <dbReference type="ARBA" id="ARBA00012485"/>
    </source>
</evidence>
<dbReference type="EC" id="2.3.2.26" evidence="2"/>
<dbReference type="EMBL" id="JAUUTY010000005">
    <property type="protein sequence ID" value="KAK1627065.1"/>
    <property type="molecule type" value="Genomic_DNA"/>
</dbReference>
<name>A0AAD8RKK0_LOLMU</name>
<feature type="domain" description="E3 ubiquitin-protein ligase TRIP12-like TPR repeats" evidence="4">
    <location>
        <begin position="20"/>
        <end position="130"/>
    </location>
</feature>
<keyword evidence="6" id="KW-1185">Reference proteome</keyword>
<evidence type="ECO:0000313" key="6">
    <source>
        <dbReference type="Proteomes" id="UP001231189"/>
    </source>
</evidence>
<proteinExistence type="predicted"/>
<accession>A0AAD8RKK0</accession>
<dbReference type="Gene3D" id="1.25.10.10">
    <property type="entry name" value="Leucine-rich Repeat Variant"/>
    <property type="match status" value="1"/>
</dbReference>
<keyword evidence="3" id="KW-0808">Transferase</keyword>
<dbReference type="GO" id="GO:0043161">
    <property type="term" value="P:proteasome-mediated ubiquitin-dependent protein catabolic process"/>
    <property type="evidence" value="ECO:0007669"/>
    <property type="project" value="TreeGrafter"/>
</dbReference>
<reference evidence="5" key="1">
    <citation type="submission" date="2023-07" db="EMBL/GenBank/DDBJ databases">
        <title>A chromosome-level genome assembly of Lolium multiflorum.</title>
        <authorList>
            <person name="Chen Y."/>
            <person name="Copetti D."/>
            <person name="Kolliker R."/>
            <person name="Studer B."/>
        </authorList>
    </citation>
    <scope>NUCLEOTIDE SEQUENCE</scope>
    <source>
        <strain evidence="5">02402/16</strain>
        <tissue evidence="5">Leaf</tissue>
    </source>
</reference>
<dbReference type="Proteomes" id="UP001231189">
    <property type="component" value="Unassembled WGS sequence"/>
</dbReference>
<dbReference type="InterPro" id="IPR045322">
    <property type="entry name" value="HECTD1/TRIP12-like"/>
</dbReference>
<evidence type="ECO:0000256" key="1">
    <source>
        <dbReference type="ARBA" id="ARBA00000885"/>
    </source>
</evidence>
<dbReference type="GO" id="GO:0000209">
    <property type="term" value="P:protein polyubiquitination"/>
    <property type="evidence" value="ECO:0007669"/>
    <property type="project" value="TreeGrafter"/>
</dbReference>
<dbReference type="Pfam" id="PF25579">
    <property type="entry name" value="TPR_TRIP12_N"/>
    <property type="match status" value="1"/>
</dbReference>
<dbReference type="InterPro" id="IPR057948">
    <property type="entry name" value="TPR_TRIP12_N"/>
</dbReference>
<sequence>MLPASALSAAAASSSMTGPQGARMKSMLAGLRANGEEGRQVEALTQLCEMLSIGTEDSLSGFSVDSFVPVLVGLLNHKSNPDIMLLAARALTHLCDVLPSPCSSVVHYGAVACFCAWLLTIEYMDLAEQRVALSTAANMCRKLQKIWFVTRLLGGLHP</sequence>
<evidence type="ECO:0000313" key="5">
    <source>
        <dbReference type="EMBL" id="KAK1627065.1"/>
    </source>
</evidence>
<organism evidence="5 6">
    <name type="scientific">Lolium multiflorum</name>
    <name type="common">Italian ryegrass</name>
    <name type="synonym">Lolium perenne subsp. multiflorum</name>
    <dbReference type="NCBI Taxonomy" id="4521"/>
    <lineage>
        <taxon>Eukaryota</taxon>
        <taxon>Viridiplantae</taxon>
        <taxon>Streptophyta</taxon>
        <taxon>Embryophyta</taxon>
        <taxon>Tracheophyta</taxon>
        <taxon>Spermatophyta</taxon>
        <taxon>Magnoliopsida</taxon>
        <taxon>Liliopsida</taxon>
        <taxon>Poales</taxon>
        <taxon>Poaceae</taxon>
        <taxon>BOP clade</taxon>
        <taxon>Pooideae</taxon>
        <taxon>Poodae</taxon>
        <taxon>Poeae</taxon>
        <taxon>Poeae Chloroplast Group 2 (Poeae type)</taxon>
        <taxon>Loliodinae</taxon>
        <taxon>Loliinae</taxon>
        <taxon>Lolium</taxon>
    </lineage>
</organism>
<evidence type="ECO:0000256" key="3">
    <source>
        <dbReference type="ARBA" id="ARBA00022679"/>
    </source>
</evidence>
<dbReference type="PANTHER" id="PTHR45670">
    <property type="entry name" value="E3 UBIQUITIN-PROTEIN LIGASE TRIP12"/>
    <property type="match status" value="1"/>
</dbReference>
<comment type="caution">
    <text evidence="5">The sequence shown here is derived from an EMBL/GenBank/DDBJ whole genome shotgun (WGS) entry which is preliminary data.</text>
</comment>
<gene>
    <name evidence="5" type="ORF">QYE76_001380</name>
</gene>